<dbReference type="GO" id="GO:0005524">
    <property type="term" value="F:ATP binding"/>
    <property type="evidence" value="ECO:0007669"/>
    <property type="project" value="UniProtKB-UniRule"/>
</dbReference>
<evidence type="ECO:0000259" key="13">
    <source>
        <dbReference type="Pfam" id="PF08264"/>
    </source>
</evidence>
<dbReference type="PRINTS" id="PR00984">
    <property type="entry name" value="TRNASYNTHILE"/>
</dbReference>
<keyword evidence="2 10" id="KW-0963">Cytoplasm</keyword>
<feature type="binding site" evidence="10">
    <location>
        <position position="919"/>
    </location>
    <ligand>
        <name>Zn(2+)</name>
        <dbReference type="ChEBI" id="CHEBI:29105"/>
    </ligand>
</feature>
<feature type="short sequence motif" description="'HIGH' region" evidence="10">
    <location>
        <begin position="57"/>
        <end position="67"/>
    </location>
</feature>
<dbReference type="FunFam" id="1.10.730.20:FF:000001">
    <property type="entry name" value="Isoleucine--tRNA ligase"/>
    <property type="match status" value="1"/>
</dbReference>
<reference evidence="14" key="2">
    <citation type="submission" date="2021-04" db="EMBL/GenBank/DDBJ databases">
        <authorList>
            <person name="Gilroy R."/>
        </authorList>
    </citation>
    <scope>NUCLEOTIDE SEQUENCE</scope>
    <source>
        <strain evidence="14">CHK188-16595</strain>
    </source>
</reference>
<keyword evidence="6 10" id="KW-0648">Protein biosynthesis</keyword>
<dbReference type="CDD" id="cd00818">
    <property type="entry name" value="IleRS_core"/>
    <property type="match status" value="1"/>
</dbReference>
<dbReference type="EMBL" id="DWXN01000010">
    <property type="protein sequence ID" value="HJB74918.1"/>
    <property type="molecule type" value="Genomic_DNA"/>
</dbReference>
<feature type="domain" description="Methionyl/Valyl/Leucyl/Isoleucyl-tRNA synthetase anticodon-binding" evidence="13">
    <location>
        <begin position="687"/>
        <end position="844"/>
    </location>
</feature>
<dbReference type="Gene3D" id="3.40.50.620">
    <property type="entry name" value="HUPs"/>
    <property type="match status" value="2"/>
</dbReference>
<feature type="short sequence motif" description="'KMSKS' region" evidence="10">
    <location>
        <begin position="604"/>
        <end position="608"/>
    </location>
</feature>
<evidence type="ECO:0000256" key="8">
    <source>
        <dbReference type="ARBA" id="ARBA00025217"/>
    </source>
</evidence>
<dbReference type="FunFam" id="3.40.50.620:FF:000152">
    <property type="entry name" value="Isoleucine--tRNA ligase"/>
    <property type="match status" value="1"/>
</dbReference>
<evidence type="ECO:0000259" key="11">
    <source>
        <dbReference type="Pfam" id="PF00133"/>
    </source>
</evidence>
<dbReference type="InterPro" id="IPR010663">
    <property type="entry name" value="Znf_FPG/IleRS"/>
</dbReference>
<dbReference type="GO" id="GO:0006428">
    <property type="term" value="P:isoleucyl-tRNA aminoacylation"/>
    <property type="evidence" value="ECO:0007669"/>
    <property type="project" value="UniProtKB-UniRule"/>
</dbReference>
<comment type="similarity">
    <text evidence="1 10">Belongs to the class-I aminoacyl-tRNA synthetase family. IleS type 1 subfamily.</text>
</comment>
<gene>
    <name evidence="10 14" type="primary">ileS</name>
    <name evidence="14" type="ORF">IAA37_04495</name>
</gene>
<dbReference type="GO" id="GO:0005829">
    <property type="term" value="C:cytosol"/>
    <property type="evidence" value="ECO:0007669"/>
    <property type="project" value="TreeGrafter"/>
</dbReference>
<feature type="binding site" evidence="10">
    <location>
        <position position="563"/>
    </location>
    <ligand>
        <name>L-isoleucyl-5'-AMP</name>
        <dbReference type="ChEBI" id="CHEBI:178002"/>
    </ligand>
</feature>
<keyword evidence="3 10" id="KW-0436">Ligase</keyword>
<keyword evidence="5 10" id="KW-0067">ATP-binding</keyword>
<dbReference type="Gene3D" id="1.10.730.20">
    <property type="match status" value="1"/>
</dbReference>
<comment type="catalytic activity">
    <reaction evidence="9 10">
        <text>tRNA(Ile) + L-isoleucine + ATP = L-isoleucyl-tRNA(Ile) + AMP + diphosphate</text>
        <dbReference type="Rhea" id="RHEA:11060"/>
        <dbReference type="Rhea" id="RHEA-COMP:9666"/>
        <dbReference type="Rhea" id="RHEA-COMP:9695"/>
        <dbReference type="ChEBI" id="CHEBI:30616"/>
        <dbReference type="ChEBI" id="CHEBI:33019"/>
        <dbReference type="ChEBI" id="CHEBI:58045"/>
        <dbReference type="ChEBI" id="CHEBI:78442"/>
        <dbReference type="ChEBI" id="CHEBI:78528"/>
        <dbReference type="ChEBI" id="CHEBI:456215"/>
        <dbReference type="EC" id="6.1.1.5"/>
    </reaction>
</comment>
<feature type="binding site" evidence="10">
    <location>
        <position position="902"/>
    </location>
    <ligand>
        <name>Zn(2+)</name>
        <dbReference type="ChEBI" id="CHEBI:29105"/>
    </ligand>
</feature>
<dbReference type="SUPFAM" id="SSF47323">
    <property type="entry name" value="Anticodon-binding domain of a subclass of class I aminoacyl-tRNA synthetases"/>
    <property type="match status" value="1"/>
</dbReference>
<evidence type="ECO:0000256" key="3">
    <source>
        <dbReference type="ARBA" id="ARBA00022598"/>
    </source>
</evidence>
<dbReference type="Pfam" id="PF08264">
    <property type="entry name" value="Anticodon_1"/>
    <property type="match status" value="1"/>
</dbReference>
<evidence type="ECO:0000256" key="4">
    <source>
        <dbReference type="ARBA" id="ARBA00022741"/>
    </source>
</evidence>
<organism evidence="14 15">
    <name type="scientific">Candidatus Eubacterium faecale</name>
    <dbReference type="NCBI Taxonomy" id="2838568"/>
    <lineage>
        <taxon>Bacteria</taxon>
        <taxon>Bacillati</taxon>
        <taxon>Bacillota</taxon>
        <taxon>Clostridia</taxon>
        <taxon>Eubacteriales</taxon>
        <taxon>Eubacteriaceae</taxon>
        <taxon>Eubacterium</taxon>
    </lineage>
</organism>
<dbReference type="CDD" id="cd07960">
    <property type="entry name" value="Anticodon_Ia_Ile_BEm"/>
    <property type="match status" value="1"/>
</dbReference>
<keyword evidence="10" id="KW-0479">Metal-binding</keyword>
<evidence type="ECO:0000256" key="2">
    <source>
        <dbReference type="ARBA" id="ARBA00022490"/>
    </source>
</evidence>
<dbReference type="SUPFAM" id="SSF50677">
    <property type="entry name" value="ValRS/IleRS/LeuRS editing domain"/>
    <property type="match status" value="1"/>
</dbReference>
<feature type="binding site" evidence="10">
    <location>
        <position position="922"/>
    </location>
    <ligand>
        <name>Zn(2+)</name>
        <dbReference type="ChEBI" id="CHEBI:29105"/>
    </ligand>
</feature>
<dbReference type="InterPro" id="IPR013155">
    <property type="entry name" value="M/V/L/I-tRNA-synth_anticd-bd"/>
</dbReference>
<dbReference type="PANTHER" id="PTHR42765:SF1">
    <property type="entry name" value="ISOLEUCINE--TRNA LIGASE, MITOCHONDRIAL"/>
    <property type="match status" value="1"/>
</dbReference>
<dbReference type="InterPro" id="IPR009080">
    <property type="entry name" value="tRNAsynth_Ia_anticodon-bd"/>
</dbReference>
<evidence type="ECO:0000256" key="1">
    <source>
        <dbReference type="ARBA" id="ARBA00006887"/>
    </source>
</evidence>
<name>A0A9D2MIW8_9FIRM</name>
<dbReference type="InterPro" id="IPR033708">
    <property type="entry name" value="Anticodon_Ile_BEm"/>
</dbReference>
<dbReference type="Proteomes" id="UP000823877">
    <property type="component" value="Unassembled WGS sequence"/>
</dbReference>
<dbReference type="EC" id="6.1.1.5" evidence="10"/>
<dbReference type="HAMAP" id="MF_02002">
    <property type="entry name" value="Ile_tRNA_synth_type1"/>
    <property type="match status" value="1"/>
</dbReference>
<dbReference type="GO" id="GO:0004822">
    <property type="term" value="F:isoleucine-tRNA ligase activity"/>
    <property type="evidence" value="ECO:0007669"/>
    <property type="project" value="UniProtKB-UniRule"/>
</dbReference>
<accession>A0A9D2MIW8</accession>
<dbReference type="SUPFAM" id="SSF52374">
    <property type="entry name" value="Nucleotidylyl transferase"/>
    <property type="match status" value="1"/>
</dbReference>
<evidence type="ECO:0000256" key="6">
    <source>
        <dbReference type="ARBA" id="ARBA00022917"/>
    </source>
</evidence>
<dbReference type="InterPro" id="IPR023585">
    <property type="entry name" value="Ile-tRNA-ligase_type1"/>
</dbReference>
<dbReference type="InterPro" id="IPR002301">
    <property type="entry name" value="Ile-tRNA-ligase"/>
</dbReference>
<evidence type="ECO:0000313" key="15">
    <source>
        <dbReference type="Proteomes" id="UP000823877"/>
    </source>
</evidence>
<dbReference type="Gene3D" id="3.90.740.10">
    <property type="entry name" value="Valyl/Leucyl/Isoleucyl-tRNA synthetase, editing domain"/>
    <property type="match status" value="1"/>
</dbReference>
<feature type="binding site" evidence="10">
    <location>
        <position position="899"/>
    </location>
    <ligand>
        <name>Zn(2+)</name>
        <dbReference type="ChEBI" id="CHEBI:29105"/>
    </ligand>
</feature>
<comment type="function">
    <text evidence="8 10">Catalyzes the attachment of isoleucine to tRNA(Ile). As IleRS can inadvertently accommodate and process structurally similar amino acids such as valine, to avoid such errors it has two additional distinct tRNA(Ile)-dependent editing activities. One activity is designated as 'pretransfer' editing and involves the hydrolysis of activated Val-AMP. The other activity is designated 'posttransfer' editing and involves deacylation of mischarged Val-tRNA(Ile).</text>
</comment>
<evidence type="ECO:0000256" key="9">
    <source>
        <dbReference type="ARBA" id="ARBA00048359"/>
    </source>
</evidence>
<reference evidence="14" key="1">
    <citation type="journal article" date="2021" name="PeerJ">
        <title>Extensive microbial diversity within the chicken gut microbiome revealed by metagenomics and culture.</title>
        <authorList>
            <person name="Gilroy R."/>
            <person name="Ravi A."/>
            <person name="Getino M."/>
            <person name="Pursley I."/>
            <person name="Horton D.L."/>
            <person name="Alikhan N.F."/>
            <person name="Baker D."/>
            <person name="Gharbi K."/>
            <person name="Hall N."/>
            <person name="Watson M."/>
            <person name="Adriaenssens E.M."/>
            <person name="Foster-Nyarko E."/>
            <person name="Jarju S."/>
            <person name="Secka A."/>
            <person name="Antonio M."/>
            <person name="Oren A."/>
            <person name="Chaudhuri R.R."/>
            <person name="La Ragione R."/>
            <person name="Hildebrand F."/>
            <person name="Pallen M.J."/>
        </authorList>
    </citation>
    <scope>NUCLEOTIDE SEQUENCE</scope>
    <source>
        <strain evidence="14">CHK188-16595</strain>
    </source>
</reference>
<comment type="cofactor">
    <cofactor evidence="10">
        <name>Zn(2+)</name>
        <dbReference type="ChEBI" id="CHEBI:29105"/>
    </cofactor>
    <text evidence="10">Binds 1 zinc ion per subunit.</text>
</comment>
<dbReference type="PANTHER" id="PTHR42765">
    <property type="entry name" value="SOLEUCYL-TRNA SYNTHETASE"/>
    <property type="match status" value="1"/>
</dbReference>
<keyword evidence="4 10" id="KW-0547">Nucleotide-binding</keyword>
<dbReference type="InterPro" id="IPR001412">
    <property type="entry name" value="aa-tRNA-synth_I_CS"/>
</dbReference>
<evidence type="ECO:0000313" key="14">
    <source>
        <dbReference type="EMBL" id="HJB74918.1"/>
    </source>
</evidence>
<dbReference type="InterPro" id="IPR002300">
    <property type="entry name" value="aa-tRNA-synth_Ia"/>
</dbReference>
<evidence type="ECO:0000256" key="10">
    <source>
        <dbReference type="HAMAP-Rule" id="MF_02002"/>
    </source>
</evidence>
<dbReference type="GO" id="GO:0008270">
    <property type="term" value="F:zinc ion binding"/>
    <property type="evidence" value="ECO:0007669"/>
    <property type="project" value="UniProtKB-UniRule"/>
</dbReference>
<dbReference type="InterPro" id="IPR014729">
    <property type="entry name" value="Rossmann-like_a/b/a_fold"/>
</dbReference>
<proteinExistence type="inferred from homology"/>
<dbReference type="PROSITE" id="PS00178">
    <property type="entry name" value="AA_TRNA_LIGASE_I"/>
    <property type="match status" value="1"/>
</dbReference>
<protein>
    <recommendedName>
        <fullName evidence="10">Isoleucine--tRNA ligase</fullName>
        <ecNumber evidence="10">6.1.1.5</ecNumber>
    </recommendedName>
    <alternativeName>
        <fullName evidence="10">Isoleucyl-tRNA synthetase</fullName>
        <shortName evidence="10">IleRS</shortName>
    </alternativeName>
</protein>
<evidence type="ECO:0000259" key="12">
    <source>
        <dbReference type="Pfam" id="PF06827"/>
    </source>
</evidence>
<comment type="subunit">
    <text evidence="10">Monomer.</text>
</comment>
<dbReference type="GO" id="GO:0000049">
    <property type="term" value="F:tRNA binding"/>
    <property type="evidence" value="ECO:0007669"/>
    <property type="project" value="InterPro"/>
</dbReference>
<comment type="caution">
    <text evidence="14">The sequence shown here is derived from an EMBL/GenBank/DDBJ whole genome shotgun (WGS) entry which is preliminary data.</text>
</comment>
<comment type="domain">
    <text evidence="10">IleRS has two distinct active sites: one for aminoacylation and one for editing. The misactivated valine is translocated from the active site to the editing site, which sterically excludes the correctly activated isoleucine. The single editing site contains two valyl binding pockets, one specific for each substrate (Val-AMP or Val-tRNA(Ile)).</text>
</comment>
<feature type="domain" description="Aminoacyl-tRNA synthetase class Ia" evidence="11">
    <location>
        <begin position="27"/>
        <end position="643"/>
    </location>
</feature>
<evidence type="ECO:0000256" key="5">
    <source>
        <dbReference type="ARBA" id="ARBA00022840"/>
    </source>
</evidence>
<keyword evidence="10" id="KW-0862">Zinc</keyword>
<feature type="domain" description="Zinc finger FPG/IleRS-type" evidence="12">
    <location>
        <begin position="896"/>
        <end position="924"/>
    </location>
</feature>
<dbReference type="NCBIfam" id="TIGR00392">
    <property type="entry name" value="ileS"/>
    <property type="match status" value="1"/>
</dbReference>
<dbReference type="GO" id="GO:0002161">
    <property type="term" value="F:aminoacyl-tRNA deacylase activity"/>
    <property type="evidence" value="ECO:0007669"/>
    <property type="project" value="InterPro"/>
</dbReference>
<evidence type="ECO:0000256" key="7">
    <source>
        <dbReference type="ARBA" id="ARBA00023146"/>
    </source>
</evidence>
<sequence>MDYKDTLNMMQTDFPMRANLPNREPEILKDWYDHDLYENLMKHNEGKPLFILHDGPPYANGDIHIGHALNKTLKDFIVRYKNMTGYQSPYVPGWDTHGLPTELKARKEAHITAQSNISDLELRRICRDTALGYVDMQRESFKRLGVIGEWDHPYITLTKDFEAEQIKVFASMATKGYIYKGLKPVYWCPDCNTALAEAEIEYAEDPCHSIYVKFNVEDDLGKLTAMGADLSKTYFVIWTTTTWTLPANVAICVGPDFEYSLIKSGDEYYVMATDLAASAMEARGVTEYETLGTFLGKELEYIKCRHPFIDRTSLVIVGDHVTLESGTGCVHTAPGHGIEDFEVCKNYPELPVVVPVDAHGRLTVEAGEFAGLTTDEANKPIAEHLEKTGNLFALQKIIHQYPHCWRCHKPVIFRATSQWFCSVDDFKEDAIKASEDVEWYPAWGKDRLQSMIRERADWCISRQRKWGVPIPVVYCKKCGKEIIDHEIMMKVSDIFGKEGSDAWFAHDAEYFLPDGYTCPHCGAAEGFDKETDIMDVWFDSGSTHAAVLKNRDYLRRPADVYLEGADQYRGWFQSSLLTSVAGGNGAPFKQIVTHGWTVDGEGKKMSKSLGNGIDPQDIIKQYGADILRLWVASSDYHADIRISKDILKQLSDNYRKIRNTARFCLGNLYDFDPDQDMLPNDELEELDKYALMKLDEVIDTARKGYEIYEYHTAAHAIHNFCVVDMSNFYFDVLKDRLYTSVGTSKTRRAAQTVLYKILDSLTLLLTPILAFTADEIWKFMPHDQSKDPRSPLFNDIPQPDFIRTDAAFMEKWEKIHKVRVDVQKALEIARNEKKIGKSLEAHIVLGAGGELYDFLKSVETALPEIFITSGVTVTAEKQPFEGEVEGLSVGVQPAKGEKCERCWKFSETVGSNAAHPHLCAHCAAVLAEEGK</sequence>
<feature type="binding site" evidence="10">
    <location>
        <position position="607"/>
    </location>
    <ligand>
        <name>ATP</name>
        <dbReference type="ChEBI" id="CHEBI:30616"/>
    </ligand>
</feature>
<comment type="subcellular location">
    <subcellularLocation>
        <location evidence="10">Cytoplasm</location>
    </subcellularLocation>
</comment>
<dbReference type="AlphaFoldDB" id="A0A9D2MIW8"/>
<dbReference type="InterPro" id="IPR009008">
    <property type="entry name" value="Val/Leu/Ile-tRNA-synth_edit"/>
</dbReference>
<dbReference type="InterPro" id="IPR050081">
    <property type="entry name" value="Ile-tRNA_ligase"/>
</dbReference>
<keyword evidence="7 10" id="KW-0030">Aminoacyl-tRNA synthetase</keyword>
<dbReference type="Pfam" id="PF00133">
    <property type="entry name" value="tRNA-synt_1"/>
    <property type="match status" value="1"/>
</dbReference>
<dbReference type="Pfam" id="PF06827">
    <property type="entry name" value="zf-FPG_IleRS"/>
    <property type="match status" value="1"/>
</dbReference>